<keyword evidence="5" id="KW-0677">Repeat</keyword>
<keyword evidence="9" id="KW-0238">DNA-binding</keyword>
<dbReference type="OMA" id="NRYSHES"/>
<evidence type="ECO:0000256" key="7">
    <source>
        <dbReference type="ARBA" id="ARBA00022833"/>
    </source>
</evidence>
<feature type="domain" description="C2H2-type" evidence="14">
    <location>
        <begin position="134"/>
        <end position="161"/>
    </location>
</feature>
<comment type="function">
    <text evidence="1">May be involved in transcriptional regulation.</text>
</comment>
<evidence type="ECO:0000256" key="1">
    <source>
        <dbReference type="ARBA" id="ARBA00003767"/>
    </source>
</evidence>
<dbReference type="SMART" id="SM00355">
    <property type="entry name" value="ZnF_C2H2"/>
    <property type="match status" value="4"/>
</dbReference>
<evidence type="ECO:0000256" key="11">
    <source>
        <dbReference type="ARBA" id="ARBA00023242"/>
    </source>
</evidence>
<dbReference type="PROSITE" id="PS50157">
    <property type="entry name" value="ZINC_FINGER_C2H2_2"/>
    <property type="match status" value="4"/>
</dbReference>
<evidence type="ECO:0000256" key="10">
    <source>
        <dbReference type="ARBA" id="ARBA00023163"/>
    </source>
</evidence>
<dbReference type="PANTHER" id="PTHR24393">
    <property type="entry name" value="ZINC FINGER PROTEIN"/>
    <property type="match status" value="1"/>
</dbReference>
<dbReference type="GO" id="GO:0000978">
    <property type="term" value="F:RNA polymerase II cis-regulatory region sequence-specific DNA binding"/>
    <property type="evidence" value="ECO:0007669"/>
    <property type="project" value="TreeGrafter"/>
</dbReference>
<protein>
    <recommendedName>
        <fullName evidence="14">C2H2-type domain-containing protein</fullName>
    </recommendedName>
</protein>
<evidence type="ECO:0000256" key="3">
    <source>
        <dbReference type="ARBA" id="ARBA00006991"/>
    </source>
</evidence>
<feature type="region of interest" description="Disordered" evidence="13">
    <location>
        <begin position="15"/>
        <end position="64"/>
    </location>
</feature>
<dbReference type="Gene3D" id="3.30.160.60">
    <property type="entry name" value="Classic Zinc Finger"/>
    <property type="match status" value="4"/>
</dbReference>
<evidence type="ECO:0000256" key="4">
    <source>
        <dbReference type="ARBA" id="ARBA00022723"/>
    </source>
</evidence>
<evidence type="ECO:0000313" key="16">
    <source>
        <dbReference type="Proteomes" id="UP000002852"/>
    </source>
</evidence>
<evidence type="ECO:0000259" key="14">
    <source>
        <dbReference type="PROSITE" id="PS50157"/>
    </source>
</evidence>
<evidence type="ECO:0000256" key="13">
    <source>
        <dbReference type="SAM" id="MobiDB-lite"/>
    </source>
</evidence>
<evidence type="ECO:0000256" key="5">
    <source>
        <dbReference type="ARBA" id="ARBA00022737"/>
    </source>
</evidence>
<keyword evidence="11" id="KW-0539">Nucleus</keyword>
<dbReference type="FunFam" id="3.30.160.60:FF:002282">
    <property type="entry name" value="Wu:fb97d07 protein"/>
    <property type="match status" value="1"/>
</dbReference>
<dbReference type="InterPro" id="IPR013087">
    <property type="entry name" value="Znf_C2H2_type"/>
</dbReference>
<evidence type="ECO:0000256" key="9">
    <source>
        <dbReference type="ARBA" id="ARBA00023125"/>
    </source>
</evidence>
<reference evidence="15" key="4">
    <citation type="submission" date="2025-09" db="UniProtKB">
        <authorList>
            <consortium name="Ensembl"/>
        </authorList>
    </citation>
    <scope>IDENTIFICATION</scope>
    <source>
        <strain evidence="15">JP 163 A</strain>
    </source>
</reference>
<comment type="subcellular location">
    <subcellularLocation>
        <location evidence="2">Nucleus</location>
    </subcellularLocation>
</comment>
<dbReference type="InterPro" id="IPR036236">
    <property type="entry name" value="Znf_C2H2_sf"/>
</dbReference>
<reference evidence="16" key="1">
    <citation type="submission" date="2012-01" db="EMBL/GenBank/DDBJ databases">
        <authorList>
            <person name="Walter R."/>
            <person name="Schartl M."/>
            <person name="Warren W."/>
        </authorList>
    </citation>
    <scope>NUCLEOTIDE SEQUENCE [LARGE SCALE GENOMIC DNA]</scope>
    <source>
        <strain evidence="16">JP 163 A</strain>
    </source>
</reference>
<accession>A0A3B5QA96</accession>
<dbReference type="PANTHER" id="PTHR24393:SF15">
    <property type="entry name" value="IP01243P-RELATED"/>
    <property type="match status" value="1"/>
</dbReference>
<dbReference type="PROSITE" id="PS00028">
    <property type="entry name" value="ZINC_FINGER_C2H2_1"/>
    <property type="match status" value="4"/>
</dbReference>
<name>A0A3B5QA96_XIPMA</name>
<evidence type="ECO:0000256" key="12">
    <source>
        <dbReference type="PROSITE-ProRule" id="PRU00042"/>
    </source>
</evidence>
<dbReference type="GO" id="GO:0008270">
    <property type="term" value="F:zinc ion binding"/>
    <property type="evidence" value="ECO:0007669"/>
    <property type="project" value="UniProtKB-KW"/>
</dbReference>
<keyword evidence="10" id="KW-0804">Transcription</keyword>
<dbReference type="GO" id="GO:0001228">
    <property type="term" value="F:DNA-binding transcription activator activity, RNA polymerase II-specific"/>
    <property type="evidence" value="ECO:0007669"/>
    <property type="project" value="TreeGrafter"/>
</dbReference>
<evidence type="ECO:0000256" key="8">
    <source>
        <dbReference type="ARBA" id="ARBA00023015"/>
    </source>
</evidence>
<feature type="domain" description="C2H2-type" evidence="14">
    <location>
        <begin position="190"/>
        <end position="217"/>
    </location>
</feature>
<reference evidence="16" key="2">
    <citation type="journal article" date="2013" name="Nat. Genet.">
        <title>The genome of the platyfish, Xiphophorus maculatus, provides insights into evolutionary adaptation and several complex traits.</title>
        <authorList>
            <person name="Schartl M."/>
            <person name="Walter R.B."/>
            <person name="Shen Y."/>
            <person name="Garcia T."/>
            <person name="Catchen J."/>
            <person name="Amores A."/>
            <person name="Braasch I."/>
            <person name="Chalopin D."/>
            <person name="Volff J.N."/>
            <person name="Lesch K.P."/>
            <person name="Bisazza A."/>
            <person name="Minx P."/>
            <person name="Hillier L."/>
            <person name="Wilson R.K."/>
            <person name="Fuerstenberg S."/>
            <person name="Boore J."/>
            <person name="Searle S."/>
            <person name="Postlethwait J.H."/>
            <person name="Warren W.C."/>
        </authorList>
    </citation>
    <scope>NUCLEOTIDE SEQUENCE [LARGE SCALE GENOMIC DNA]</scope>
    <source>
        <strain evidence="16">JP 163 A</strain>
    </source>
</reference>
<evidence type="ECO:0000313" key="15">
    <source>
        <dbReference type="Ensembl" id="ENSXMAP00000027965.1"/>
    </source>
</evidence>
<feature type="domain" description="C2H2-type" evidence="14">
    <location>
        <begin position="162"/>
        <end position="189"/>
    </location>
</feature>
<reference evidence="15" key="3">
    <citation type="submission" date="2025-08" db="UniProtKB">
        <authorList>
            <consortium name="Ensembl"/>
        </authorList>
    </citation>
    <scope>IDENTIFICATION</scope>
    <source>
        <strain evidence="15">JP 163 A</strain>
    </source>
</reference>
<sequence>TAYKYCQKKPCSELPEENNGRIYITRQNRGDGSISIGAEDEEEDDDVDRPNACKGSKALESDRNSSSTSEVNACFTEKKNVDSQRKVQTGKPFSCDLCGKRFGYKSRLDQHMTIHTGQKLLNTHMIVHTGQKPFFCDQCGKRFGHSVGLKTHMRIHTGENNFYCDVCGNRYSHESSLNIHVRIHTGEKHFYCDVCGQAFTEKASLNKHVYPHRTETLLL</sequence>
<dbReference type="GeneTree" id="ENSGT00950000182774"/>
<dbReference type="GO" id="GO:0005694">
    <property type="term" value="C:chromosome"/>
    <property type="evidence" value="ECO:0007669"/>
    <property type="project" value="UniProtKB-ARBA"/>
</dbReference>
<dbReference type="AlphaFoldDB" id="A0A3B5QA96"/>
<evidence type="ECO:0000256" key="6">
    <source>
        <dbReference type="ARBA" id="ARBA00022771"/>
    </source>
</evidence>
<keyword evidence="8" id="KW-0805">Transcription regulation</keyword>
<keyword evidence="7" id="KW-0862">Zinc</keyword>
<keyword evidence="6 12" id="KW-0863">Zinc-finger</keyword>
<dbReference type="FunFam" id="3.30.160.60:FF:000097">
    <property type="entry name" value="Zinc finger protein"/>
    <property type="match status" value="1"/>
</dbReference>
<dbReference type="FunFam" id="3.30.160.60:FF:000624">
    <property type="entry name" value="zinc finger protein 697"/>
    <property type="match status" value="1"/>
</dbReference>
<dbReference type="Proteomes" id="UP000002852">
    <property type="component" value="Unassembled WGS sequence"/>
</dbReference>
<dbReference type="FunFam" id="3.30.160.60:FF:001732">
    <property type="entry name" value="Zgc:162936"/>
    <property type="match status" value="1"/>
</dbReference>
<keyword evidence="16" id="KW-1185">Reference proteome</keyword>
<feature type="domain" description="C2H2-type" evidence="14">
    <location>
        <begin position="93"/>
        <end position="120"/>
    </location>
</feature>
<proteinExistence type="inferred from homology"/>
<dbReference type="GO" id="GO:0005634">
    <property type="term" value="C:nucleus"/>
    <property type="evidence" value="ECO:0007669"/>
    <property type="project" value="UniProtKB-SubCell"/>
</dbReference>
<dbReference type="SUPFAM" id="SSF57667">
    <property type="entry name" value="beta-beta-alpha zinc fingers"/>
    <property type="match status" value="3"/>
</dbReference>
<keyword evidence="4" id="KW-0479">Metal-binding</keyword>
<organism evidence="15 16">
    <name type="scientific">Xiphophorus maculatus</name>
    <name type="common">Southern platyfish</name>
    <name type="synonym">Platypoecilus maculatus</name>
    <dbReference type="NCBI Taxonomy" id="8083"/>
    <lineage>
        <taxon>Eukaryota</taxon>
        <taxon>Metazoa</taxon>
        <taxon>Chordata</taxon>
        <taxon>Craniata</taxon>
        <taxon>Vertebrata</taxon>
        <taxon>Euteleostomi</taxon>
        <taxon>Actinopterygii</taxon>
        <taxon>Neopterygii</taxon>
        <taxon>Teleostei</taxon>
        <taxon>Neoteleostei</taxon>
        <taxon>Acanthomorphata</taxon>
        <taxon>Ovalentaria</taxon>
        <taxon>Atherinomorphae</taxon>
        <taxon>Cyprinodontiformes</taxon>
        <taxon>Poeciliidae</taxon>
        <taxon>Poeciliinae</taxon>
        <taxon>Xiphophorus</taxon>
    </lineage>
</organism>
<dbReference type="InParanoid" id="A0A3B5QA96"/>
<feature type="compositionally biased region" description="Acidic residues" evidence="13">
    <location>
        <begin position="38"/>
        <end position="47"/>
    </location>
</feature>
<dbReference type="Pfam" id="PF00096">
    <property type="entry name" value="zf-C2H2"/>
    <property type="match status" value="4"/>
</dbReference>
<evidence type="ECO:0000256" key="2">
    <source>
        <dbReference type="ARBA" id="ARBA00004123"/>
    </source>
</evidence>
<dbReference type="Ensembl" id="ENSXMAT00000021415.1">
    <property type="protein sequence ID" value="ENSXMAP00000027965.1"/>
    <property type="gene ID" value="ENSXMAG00000025752.1"/>
</dbReference>
<comment type="similarity">
    <text evidence="3">Belongs to the krueppel C2H2-type zinc-finger protein family.</text>
</comment>